<sequence length="127" mass="13935">MAAATFFAPDPHGDATIEVNSGGSRSRISRSTGMTRRPNPEPITTSARNIDIWEEMLFIVPDSIRFARIESRSDNQGWSVLPYSRGGCTSRVLNLFALCCPIFGLWRWCGQLDDIKDGVVMAGAVLG</sequence>
<protein>
    <submittedName>
        <fullName evidence="2">Uncharacterized protein</fullName>
    </submittedName>
</protein>
<name>A0A0J6Y0T1_COCIT</name>
<feature type="region of interest" description="Disordered" evidence="1">
    <location>
        <begin position="14"/>
        <end position="44"/>
    </location>
</feature>
<gene>
    <name evidence="2" type="ORF">CIRG_00305</name>
</gene>
<dbReference type="AlphaFoldDB" id="A0A0J6Y0T1"/>
<accession>A0A0J6Y0T1</accession>
<proteinExistence type="predicted"/>
<dbReference type="Proteomes" id="UP000054565">
    <property type="component" value="Unassembled WGS sequence"/>
</dbReference>
<evidence type="ECO:0000313" key="2">
    <source>
        <dbReference type="EMBL" id="KMP00163.1"/>
    </source>
</evidence>
<evidence type="ECO:0000313" key="3">
    <source>
        <dbReference type="Proteomes" id="UP000054565"/>
    </source>
</evidence>
<reference evidence="3" key="1">
    <citation type="journal article" date="2010" name="Genome Res.">
        <title>Population genomic sequencing of Coccidioides fungi reveals recent hybridization and transposon control.</title>
        <authorList>
            <person name="Neafsey D.E."/>
            <person name="Barker B.M."/>
            <person name="Sharpton T.J."/>
            <person name="Stajich J.E."/>
            <person name="Park D.J."/>
            <person name="Whiston E."/>
            <person name="Hung C.-Y."/>
            <person name="McMahan C."/>
            <person name="White J."/>
            <person name="Sykes S."/>
            <person name="Heiman D."/>
            <person name="Young S."/>
            <person name="Zeng Q."/>
            <person name="Abouelleil A."/>
            <person name="Aftuck L."/>
            <person name="Bessette D."/>
            <person name="Brown A."/>
            <person name="FitzGerald M."/>
            <person name="Lui A."/>
            <person name="Macdonald J.P."/>
            <person name="Priest M."/>
            <person name="Orbach M.J."/>
            <person name="Galgiani J.N."/>
            <person name="Kirkland T.N."/>
            <person name="Cole G.T."/>
            <person name="Birren B.W."/>
            <person name="Henn M.R."/>
            <person name="Taylor J.W."/>
            <person name="Rounsley S.D."/>
        </authorList>
    </citation>
    <scope>NUCLEOTIDE SEQUENCE [LARGE SCALE GENOMIC DNA]</scope>
    <source>
        <strain evidence="3">RMSCC 2394</strain>
    </source>
</reference>
<feature type="compositionally biased region" description="Low complexity" evidence="1">
    <location>
        <begin position="21"/>
        <end position="37"/>
    </location>
</feature>
<dbReference type="EMBL" id="DS028093">
    <property type="protein sequence ID" value="KMP00163.1"/>
    <property type="molecule type" value="Genomic_DNA"/>
</dbReference>
<organism evidence="2 3">
    <name type="scientific">Coccidioides immitis RMSCC 2394</name>
    <dbReference type="NCBI Taxonomy" id="404692"/>
    <lineage>
        <taxon>Eukaryota</taxon>
        <taxon>Fungi</taxon>
        <taxon>Dikarya</taxon>
        <taxon>Ascomycota</taxon>
        <taxon>Pezizomycotina</taxon>
        <taxon>Eurotiomycetes</taxon>
        <taxon>Eurotiomycetidae</taxon>
        <taxon>Onygenales</taxon>
        <taxon>Onygenaceae</taxon>
        <taxon>Coccidioides</taxon>
    </lineage>
</organism>
<evidence type="ECO:0000256" key="1">
    <source>
        <dbReference type="SAM" id="MobiDB-lite"/>
    </source>
</evidence>